<protein>
    <submittedName>
        <fullName evidence="2">Uncharacterized protein</fullName>
    </submittedName>
</protein>
<name>A0ABP7IV83_9ACTN</name>
<accession>A0ABP7IV83</accession>
<evidence type="ECO:0000313" key="3">
    <source>
        <dbReference type="Proteomes" id="UP001500888"/>
    </source>
</evidence>
<evidence type="ECO:0000256" key="1">
    <source>
        <dbReference type="SAM" id="MobiDB-lite"/>
    </source>
</evidence>
<feature type="region of interest" description="Disordered" evidence="1">
    <location>
        <begin position="1"/>
        <end position="84"/>
    </location>
</feature>
<keyword evidence="3" id="KW-1185">Reference proteome</keyword>
<organism evidence="2 3">
    <name type="scientific">Sphaerisporangium flaviroseum</name>
    <dbReference type="NCBI Taxonomy" id="509199"/>
    <lineage>
        <taxon>Bacteria</taxon>
        <taxon>Bacillati</taxon>
        <taxon>Actinomycetota</taxon>
        <taxon>Actinomycetes</taxon>
        <taxon>Streptosporangiales</taxon>
        <taxon>Streptosporangiaceae</taxon>
        <taxon>Sphaerisporangium</taxon>
    </lineage>
</organism>
<feature type="compositionally biased region" description="Basic and acidic residues" evidence="1">
    <location>
        <begin position="30"/>
        <end position="47"/>
    </location>
</feature>
<comment type="caution">
    <text evidence="2">The sequence shown here is derived from an EMBL/GenBank/DDBJ whole genome shotgun (WGS) entry which is preliminary data.</text>
</comment>
<dbReference type="Proteomes" id="UP001500888">
    <property type="component" value="Unassembled WGS sequence"/>
</dbReference>
<sequence length="84" mass="8850">MMTEVETHGVSPTDSEARSPLGVGTSTSARAEKIAQREEETGRKKVGVEGPSRRPYGVSTPEHVTGVGRQGTVDEESPYLPPGG</sequence>
<reference evidence="3" key="1">
    <citation type="journal article" date="2019" name="Int. J. Syst. Evol. Microbiol.">
        <title>The Global Catalogue of Microorganisms (GCM) 10K type strain sequencing project: providing services to taxonomists for standard genome sequencing and annotation.</title>
        <authorList>
            <consortium name="The Broad Institute Genomics Platform"/>
            <consortium name="The Broad Institute Genome Sequencing Center for Infectious Disease"/>
            <person name="Wu L."/>
            <person name="Ma J."/>
        </authorList>
    </citation>
    <scope>NUCLEOTIDE SEQUENCE [LARGE SCALE GENOMIC DNA]</scope>
    <source>
        <strain evidence="3">JCM 16908</strain>
    </source>
</reference>
<evidence type="ECO:0000313" key="2">
    <source>
        <dbReference type="EMBL" id="GAA3827473.1"/>
    </source>
</evidence>
<dbReference type="EMBL" id="BAAAZR010000020">
    <property type="protein sequence ID" value="GAA3827473.1"/>
    <property type="molecule type" value="Genomic_DNA"/>
</dbReference>
<gene>
    <name evidence="2" type="ORF">GCM10022226_55530</name>
</gene>
<proteinExistence type="predicted"/>